<proteinExistence type="predicted"/>
<dbReference type="AlphaFoldDB" id="A0A4Y7KHU2"/>
<gene>
    <name evidence="1" type="ORF">C5167_048394</name>
</gene>
<dbReference type="EMBL" id="CM010722">
    <property type="protein sequence ID" value="RZC72914.1"/>
    <property type="molecule type" value="Genomic_DNA"/>
</dbReference>
<evidence type="ECO:0000313" key="1">
    <source>
        <dbReference type="EMBL" id="RZC72914.1"/>
    </source>
</evidence>
<evidence type="ECO:0000313" key="2">
    <source>
        <dbReference type="Proteomes" id="UP000316621"/>
    </source>
</evidence>
<dbReference type="Proteomes" id="UP000316621">
    <property type="component" value="Chromosome 8"/>
</dbReference>
<dbReference type="Gramene" id="RZC72914">
    <property type="protein sequence ID" value="RZC72914"/>
    <property type="gene ID" value="C5167_048394"/>
</dbReference>
<protein>
    <submittedName>
        <fullName evidence="1">Uncharacterized protein</fullName>
    </submittedName>
</protein>
<name>A0A4Y7KHU2_PAPSO</name>
<keyword evidence="2" id="KW-1185">Reference proteome</keyword>
<accession>A0A4Y7KHU2</accession>
<reference evidence="1 2" key="1">
    <citation type="journal article" date="2018" name="Science">
        <title>The opium poppy genome and morphinan production.</title>
        <authorList>
            <person name="Guo L."/>
            <person name="Winzer T."/>
            <person name="Yang X."/>
            <person name="Li Y."/>
            <person name="Ning Z."/>
            <person name="He Z."/>
            <person name="Teodor R."/>
            <person name="Lu Y."/>
            <person name="Bowser T.A."/>
            <person name="Graham I.A."/>
            <person name="Ye K."/>
        </authorList>
    </citation>
    <scope>NUCLEOTIDE SEQUENCE [LARGE SCALE GENOMIC DNA]</scope>
    <source>
        <strain evidence="2">cv. HN1</strain>
        <tissue evidence="1">Leaves</tissue>
    </source>
</reference>
<organism evidence="1 2">
    <name type="scientific">Papaver somniferum</name>
    <name type="common">Opium poppy</name>
    <dbReference type="NCBI Taxonomy" id="3469"/>
    <lineage>
        <taxon>Eukaryota</taxon>
        <taxon>Viridiplantae</taxon>
        <taxon>Streptophyta</taxon>
        <taxon>Embryophyta</taxon>
        <taxon>Tracheophyta</taxon>
        <taxon>Spermatophyta</taxon>
        <taxon>Magnoliopsida</taxon>
        <taxon>Ranunculales</taxon>
        <taxon>Papaveraceae</taxon>
        <taxon>Papaveroideae</taxon>
        <taxon>Papaver</taxon>
    </lineage>
</organism>
<sequence>MKTSLVILIRKLVLLQQLKMVLVLMLKMGAGVDYSEMMLDALQPLYPDCGGEHTKLSAVIELLSMKASKYKRYIGSLNRKSRSKAMNYSPWLREELLGTPMTEFHRIVLGPSRQFPIAATIPNIL</sequence>